<dbReference type="GO" id="GO:0046872">
    <property type="term" value="F:metal ion binding"/>
    <property type="evidence" value="ECO:0007669"/>
    <property type="project" value="UniProtKB-KW"/>
</dbReference>
<name>A0A2G6KHR7_9BACT</name>
<organism evidence="10 11">
    <name type="scientific">candidate division KSB3 bacterium</name>
    <dbReference type="NCBI Taxonomy" id="2044937"/>
    <lineage>
        <taxon>Bacteria</taxon>
        <taxon>candidate division KSB3</taxon>
    </lineage>
</organism>
<dbReference type="Proteomes" id="UP000230821">
    <property type="component" value="Unassembled WGS sequence"/>
</dbReference>
<evidence type="ECO:0000256" key="8">
    <source>
        <dbReference type="ARBA" id="ARBA00023014"/>
    </source>
</evidence>
<dbReference type="EMBL" id="PDSK01000084">
    <property type="protein sequence ID" value="PIE34552.1"/>
    <property type="molecule type" value="Genomic_DNA"/>
</dbReference>
<dbReference type="GO" id="GO:0052693">
    <property type="term" value="F:epoxyqueuosine reductase activity"/>
    <property type="evidence" value="ECO:0007669"/>
    <property type="project" value="TreeGrafter"/>
</dbReference>
<dbReference type="InterPro" id="IPR017900">
    <property type="entry name" value="4Fe4S_Fe_S_CS"/>
</dbReference>
<feature type="domain" description="4Fe-4S ferredoxin-type" evidence="9">
    <location>
        <begin position="173"/>
        <end position="205"/>
    </location>
</feature>
<sequence length="345" mass="38824">MLNTSQIKEKALELGCHLVGIAPAARYPEAEYYVQWVEKGLAGTMEYMNRNAAKREDCRLLFPSARSVIVCGLSYHTSGISPSETDSTTGYISRYARGDDYHVVLKNKLFALDEFIRQESTTQPDTKICVDTVPILERLYGYYAGLGWIGKHGGLINQDYGSWFFLGEILINLDLEYDAPTVDRCGDCRRCLDACPTGALIAPRILDARRCLSYLTIEHRGIIPEELRPLLGNCVFGCDRCQFACPWNHHMKGTNEAAFAPREQLRAPELEWLGTLRSHEFSRVFKNSPVKRTKLSGVVRNVVIAMGNSRNSAYIPLLQQLDGTTDDVVQTHVTWALERLTNARP</sequence>
<proteinExistence type="predicted"/>
<dbReference type="PROSITE" id="PS00198">
    <property type="entry name" value="4FE4S_FER_1"/>
    <property type="match status" value="1"/>
</dbReference>
<dbReference type="InterPro" id="IPR004453">
    <property type="entry name" value="QueG"/>
</dbReference>
<dbReference type="PROSITE" id="PS51379">
    <property type="entry name" value="4FE4S_FER_2"/>
    <property type="match status" value="1"/>
</dbReference>
<dbReference type="Pfam" id="PF08331">
    <property type="entry name" value="QueG_DUF1730"/>
    <property type="match status" value="1"/>
</dbReference>
<dbReference type="PANTHER" id="PTHR30002:SF4">
    <property type="entry name" value="EPOXYQUEUOSINE REDUCTASE"/>
    <property type="match status" value="1"/>
</dbReference>
<dbReference type="PANTHER" id="PTHR30002">
    <property type="entry name" value="EPOXYQUEUOSINE REDUCTASE"/>
    <property type="match status" value="1"/>
</dbReference>
<keyword evidence="8" id="KW-0411">Iron-sulfur</keyword>
<dbReference type="InterPro" id="IPR013542">
    <property type="entry name" value="QueG_DUF1730"/>
</dbReference>
<keyword evidence="6" id="KW-0560">Oxidoreductase</keyword>
<accession>A0A2G6KHR7</accession>
<evidence type="ECO:0000256" key="2">
    <source>
        <dbReference type="ARBA" id="ARBA00022490"/>
    </source>
</evidence>
<keyword evidence="3" id="KW-0819">tRNA processing</keyword>
<keyword evidence="7" id="KW-0408">Iron</keyword>
<keyword evidence="2" id="KW-0963">Cytoplasm</keyword>
<protein>
    <submittedName>
        <fullName evidence="10">tRNA epoxyqueuosine(34) reductase QueG</fullName>
    </submittedName>
</protein>
<comment type="caution">
    <text evidence="10">The sequence shown here is derived from an EMBL/GenBank/DDBJ whole genome shotgun (WGS) entry which is preliminary data.</text>
</comment>
<dbReference type="Gene3D" id="3.30.70.20">
    <property type="match status" value="1"/>
</dbReference>
<dbReference type="AlphaFoldDB" id="A0A2G6KHR7"/>
<evidence type="ECO:0000256" key="4">
    <source>
        <dbReference type="ARBA" id="ARBA00022723"/>
    </source>
</evidence>
<evidence type="ECO:0000259" key="9">
    <source>
        <dbReference type="PROSITE" id="PS51379"/>
    </source>
</evidence>
<evidence type="ECO:0000256" key="5">
    <source>
        <dbReference type="ARBA" id="ARBA00022785"/>
    </source>
</evidence>
<dbReference type="SUPFAM" id="SSF54862">
    <property type="entry name" value="4Fe-4S ferredoxins"/>
    <property type="match status" value="1"/>
</dbReference>
<evidence type="ECO:0000256" key="1">
    <source>
        <dbReference type="ARBA" id="ARBA00022485"/>
    </source>
</evidence>
<dbReference type="Pfam" id="PF13484">
    <property type="entry name" value="Fer4_16"/>
    <property type="match status" value="1"/>
</dbReference>
<keyword evidence="5" id="KW-0671">Queuosine biosynthesis</keyword>
<evidence type="ECO:0000313" key="11">
    <source>
        <dbReference type="Proteomes" id="UP000230821"/>
    </source>
</evidence>
<evidence type="ECO:0000256" key="6">
    <source>
        <dbReference type="ARBA" id="ARBA00023002"/>
    </source>
</evidence>
<gene>
    <name evidence="10" type="primary">queG</name>
    <name evidence="10" type="ORF">CSA56_07475</name>
</gene>
<dbReference type="InterPro" id="IPR017896">
    <property type="entry name" value="4Fe4S_Fe-S-bd"/>
</dbReference>
<dbReference type="NCBIfam" id="TIGR00276">
    <property type="entry name" value="tRNA epoxyqueuosine(34) reductase QueG"/>
    <property type="match status" value="1"/>
</dbReference>
<keyword evidence="1" id="KW-0004">4Fe-4S</keyword>
<dbReference type="GO" id="GO:0051539">
    <property type="term" value="F:4 iron, 4 sulfur cluster binding"/>
    <property type="evidence" value="ECO:0007669"/>
    <property type="project" value="UniProtKB-KW"/>
</dbReference>
<reference evidence="10 11" key="1">
    <citation type="submission" date="2017-10" db="EMBL/GenBank/DDBJ databases">
        <title>Novel microbial diversity and functional potential in the marine mammal oral microbiome.</title>
        <authorList>
            <person name="Dudek N.K."/>
            <person name="Sun C.L."/>
            <person name="Burstein D."/>
            <person name="Kantor R.S."/>
            <person name="Aliaga Goltsman D.S."/>
            <person name="Bik E.M."/>
            <person name="Thomas B.C."/>
            <person name="Banfield J.F."/>
            <person name="Relman D.A."/>
        </authorList>
    </citation>
    <scope>NUCLEOTIDE SEQUENCE [LARGE SCALE GENOMIC DNA]</scope>
    <source>
        <strain evidence="10">DOLJORAL78_47_16</strain>
    </source>
</reference>
<keyword evidence="4" id="KW-0479">Metal-binding</keyword>
<evidence type="ECO:0000313" key="10">
    <source>
        <dbReference type="EMBL" id="PIE34552.1"/>
    </source>
</evidence>
<evidence type="ECO:0000256" key="7">
    <source>
        <dbReference type="ARBA" id="ARBA00023004"/>
    </source>
</evidence>
<evidence type="ECO:0000256" key="3">
    <source>
        <dbReference type="ARBA" id="ARBA00022694"/>
    </source>
</evidence>
<dbReference type="GO" id="GO:0008616">
    <property type="term" value="P:tRNA queuosine(34) biosynthetic process"/>
    <property type="evidence" value="ECO:0007669"/>
    <property type="project" value="UniProtKB-KW"/>
</dbReference>